<dbReference type="OrthoDB" id="1163931at2"/>
<feature type="chain" id="PRO_5013325780" description="Secretion system C-terminal sorting domain-containing protein" evidence="1">
    <location>
        <begin position="19"/>
        <end position="446"/>
    </location>
</feature>
<evidence type="ECO:0000313" key="2">
    <source>
        <dbReference type="EMBL" id="SNR16063.1"/>
    </source>
</evidence>
<sequence length="446" mass="51750">MKKFLLFTSLLLCFYSFAHRVDIGYEIVNLSSNYRTAKNIFCNQNPNLLNKRKINLISDGNHEELTVGKMFWFENDGNPMYIYIARKNASSFRDRDSFLFSDFRLQNFICEDTKSYDARNLGTNAFLANQIYCNQNPATAGSRMDLNVSEPRGSSRLAPGKIYKFNDEGTVRYIYIVRTRNGEFRDRDTFSKSDFSLQNITCEDTKSYDARNLGTNAFLANQIYCNQNPATAGSRMDLNVGEPRGSSRLTPGKIYKFNDEGTVRYIYIVRTRNGEFRDRDTFSKSDFSLQNIICEDTKSYDARNLGTNPFIIQNIYCNQNPATAGSRMDLNVSEPKGSNRLISGRIYRFNDEGTIRYVYIIRSRSGEFRDRDTFSKSDFTLQNYFCEDDYDDFLRKITIYNKKGIKVKEQKINHIDEEKSLLKTLPKGLYFIKDDNGNSKKIFKQN</sequence>
<name>A0A238UA28_9FLAO</name>
<dbReference type="RefSeq" id="WP_095072325.1">
    <property type="nucleotide sequence ID" value="NZ_LT899436.1"/>
</dbReference>
<evidence type="ECO:0008006" key="4">
    <source>
        <dbReference type="Google" id="ProtNLM"/>
    </source>
</evidence>
<feature type="signal peptide" evidence="1">
    <location>
        <begin position="1"/>
        <end position="18"/>
    </location>
</feature>
<reference evidence="2 3" key="1">
    <citation type="submission" date="2017-07" db="EMBL/GenBank/DDBJ databases">
        <authorList>
            <person name="Sun Z.S."/>
            <person name="Albrecht U."/>
            <person name="Echele G."/>
            <person name="Lee C.C."/>
        </authorList>
    </citation>
    <scope>NUCLEOTIDE SEQUENCE [LARGE SCALE GENOMIC DNA]</scope>
    <source>
        <strain evidence="3">type strain: KCTC 22618</strain>
    </source>
</reference>
<keyword evidence="1" id="KW-0732">Signal</keyword>
<dbReference type="Proteomes" id="UP000215214">
    <property type="component" value="Chromosome TJEJU"/>
</dbReference>
<dbReference type="AlphaFoldDB" id="A0A238UA28"/>
<organism evidence="2 3">
    <name type="scientific">Tenacibaculum jejuense</name>
    <dbReference type="NCBI Taxonomy" id="584609"/>
    <lineage>
        <taxon>Bacteria</taxon>
        <taxon>Pseudomonadati</taxon>
        <taxon>Bacteroidota</taxon>
        <taxon>Flavobacteriia</taxon>
        <taxon>Flavobacteriales</taxon>
        <taxon>Flavobacteriaceae</taxon>
        <taxon>Tenacibaculum</taxon>
    </lineage>
</organism>
<evidence type="ECO:0000313" key="3">
    <source>
        <dbReference type="Proteomes" id="UP000215214"/>
    </source>
</evidence>
<gene>
    <name evidence="2" type="ORF">TJEJU_2378</name>
</gene>
<proteinExistence type="predicted"/>
<protein>
    <recommendedName>
        <fullName evidence="4">Secretion system C-terminal sorting domain-containing protein</fullName>
    </recommendedName>
</protein>
<evidence type="ECO:0000256" key="1">
    <source>
        <dbReference type="SAM" id="SignalP"/>
    </source>
</evidence>
<keyword evidence="3" id="KW-1185">Reference proteome</keyword>
<dbReference type="EMBL" id="LT899436">
    <property type="protein sequence ID" value="SNR16063.1"/>
    <property type="molecule type" value="Genomic_DNA"/>
</dbReference>
<accession>A0A238UA28</accession>
<dbReference type="KEGG" id="tje:TJEJU_2378"/>